<dbReference type="Proteomes" id="UP001177260">
    <property type="component" value="Unassembled WGS sequence"/>
</dbReference>
<evidence type="ECO:0000313" key="2">
    <source>
        <dbReference type="Proteomes" id="UP001177260"/>
    </source>
</evidence>
<protein>
    <submittedName>
        <fullName evidence="1">Uncharacterized protein</fullName>
    </submittedName>
</protein>
<dbReference type="EMBL" id="JAOPJF010000013">
    <property type="protein sequence ID" value="KAK1147078.1"/>
    <property type="molecule type" value="Genomic_DNA"/>
</dbReference>
<reference evidence="1 2" key="1">
    <citation type="journal article" date="2023" name="ACS Omega">
        <title>Identification of the Neoaspergillic Acid Biosynthesis Gene Cluster by Establishing an In Vitro CRISPR-Ribonucleoprotein Genetic System in Aspergillus melleus.</title>
        <authorList>
            <person name="Yuan B."/>
            <person name="Grau M.F."/>
            <person name="Murata R.M."/>
            <person name="Torok T."/>
            <person name="Venkateswaran K."/>
            <person name="Stajich J.E."/>
            <person name="Wang C.C.C."/>
        </authorList>
    </citation>
    <scope>NUCLEOTIDE SEQUENCE [LARGE SCALE GENOMIC DNA]</scope>
    <source>
        <strain evidence="1 2">IMV 1140</strain>
    </source>
</reference>
<comment type="caution">
    <text evidence="1">The sequence shown here is derived from an EMBL/GenBank/DDBJ whole genome shotgun (WGS) entry which is preliminary data.</text>
</comment>
<sequence length="518" mass="57673">MSFSPTHRLFPLTTSIVKTSPPKSTTAPPTNKPLPCALIRKRDVPITLRDNTVIYTDVFLPANQSRPFPALVNFSSYGKTTPTSVSGGVSPNWLSGYTKFEGADAASYACRGYAVVNPDNRGAYHSEGNIHFFVSVDAHDGHDVIEWIAEQTWSTGKVASIGASWLAITQWFVAALNPPHLTAIVPWDGFRDFYRDNVVWGGIPDVQMSQSIGGNLPGKGKVERPDFMNAYWEDKSVDLEKVTVPAYVISDNIMPLHNKGTLEGFRRISSKEKWLRIDDTQEWNDEYNPVWEEDALQFLDYYVKGIKNGWGLTPRVRAAGTDAGGSNRRGYYNDWPIETTQYKKLYLDTSQNILRHHPSSVESKLVGYFSGHIFVEADSFADMDLFLTLEKLDQHGKLLAPLPACTVDIQKGCESTAGATDGTQARLRVSLRALDEKVSTPCFPVQSFKSPQRFSQDEIVPVDVAFTPNPYFFHAGQKFRLVIPAKSGTTVTGNNNESHVIHTGRKYQSCVQIPIVPE</sequence>
<keyword evidence="2" id="KW-1185">Reference proteome</keyword>
<organism evidence="1 2">
    <name type="scientific">Aspergillus melleus</name>
    <dbReference type="NCBI Taxonomy" id="138277"/>
    <lineage>
        <taxon>Eukaryota</taxon>
        <taxon>Fungi</taxon>
        <taxon>Dikarya</taxon>
        <taxon>Ascomycota</taxon>
        <taxon>Pezizomycotina</taxon>
        <taxon>Eurotiomycetes</taxon>
        <taxon>Eurotiomycetidae</taxon>
        <taxon>Eurotiales</taxon>
        <taxon>Aspergillaceae</taxon>
        <taxon>Aspergillus</taxon>
        <taxon>Aspergillus subgen. Circumdati</taxon>
    </lineage>
</organism>
<accession>A0ACC3B9D7</accession>
<gene>
    <name evidence="1" type="ORF">N8T08_001817</name>
</gene>
<name>A0ACC3B9D7_9EURO</name>
<evidence type="ECO:0000313" key="1">
    <source>
        <dbReference type="EMBL" id="KAK1147078.1"/>
    </source>
</evidence>
<proteinExistence type="predicted"/>